<evidence type="ECO:0000256" key="1">
    <source>
        <dbReference type="SAM" id="Phobius"/>
    </source>
</evidence>
<gene>
    <name evidence="2" type="ORF">Lsai_3203</name>
</gene>
<dbReference type="OrthoDB" id="5653787at2"/>
<dbReference type="PATRIC" id="fig|28087.4.peg.3441"/>
<dbReference type="STRING" id="28087.Lsai_3203"/>
<keyword evidence="1" id="KW-0472">Membrane</keyword>
<keyword evidence="1" id="KW-1133">Transmembrane helix</keyword>
<protein>
    <submittedName>
        <fullName evidence="2">Uncharacterized protein</fullName>
    </submittedName>
</protein>
<accession>A0A0W0YBW2</accession>
<dbReference type="AlphaFoldDB" id="A0A0W0YBW2"/>
<comment type="caution">
    <text evidence="2">The sequence shown here is derived from an EMBL/GenBank/DDBJ whole genome shotgun (WGS) entry which is preliminary data.</text>
</comment>
<dbReference type="EMBL" id="LNYV01000037">
    <property type="protein sequence ID" value="KTD54381.1"/>
    <property type="molecule type" value="Genomic_DNA"/>
</dbReference>
<evidence type="ECO:0000313" key="3">
    <source>
        <dbReference type="Proteomes" id="UP000054621"/>
    </source>
</evidence>
<sequence length="67" mass="7446">MLTGVFIFLLIAIVSGYLGYKGTDPTVIRNAKMVFYISSIIFFILLITYFFYPAAPPPPAVTKNPLV</sequence>
<keyword evidence="1" id="KW-0812">Transmembrane</keyword>
<evidence type="ECO:0000313" key="2">
    <source>
        <dbReference type="EMBL" id="KTD54381.1"/>
    </source>
</evidence>
<dbReference type="Proteomes" id="UP000054621">
    <property type="component" value="Unassembled WGS sequence"/>
</dbReference>
<dbReference type="RefSeq" id="WP_027269847.1">
    <property type="nucleotide sequence ID" value="NZ_CAAAJE010000004.1"/>
</dbReference>
<reference evidence="2 3" key="1">
    <citation type="submission" date="2015-11" db="EMBL/GenBank/DDBJ databases">
        <title>Genomic analysis of 38 Legionella species identifies large and diverse effector repertoires.</title>
        <authorList>
            <person name="Burstein D."/>
            <person name="Amaro F."/>
            <person name="Zusman T."/>
            <person name="Lifshitz Z."/>
            <person name="Cohen O."/>
            <person name="Gilbert J.A."/>
            <person name="Pupko T."/>
            <person name="Shuman H.A."/>
            <person name="Segal G."/>
        </authorList>
    </citation>
    <scope>NUCLEOTIDE SEQUENCE [LARGE SCALE GENOMIC DNA]</scope>
    <source>
        <strain evidence="2 3">Mt.St.Helens-4</strain>
    </source>
</reference>
<feature type="transmembrane region" description="Helical" evidence="1">
    <location>
        <begin position="34"/>
        <end position="52"/>
    </location>
</feature>
<dbReference type="eggNOG" id="ENOG503093Y">
    <property type="taxonomic scope" value="Bacteria"/>
</dbReference>
<proteinExistence type="predicted"/>
<name>A0A0W0YBW2_9GAMM</name>
<feature type="transmembrane region" description="Helical" evidence="1">
    <location>
        <begin position="6"/>
        <end position="22"/>
    </location>
</feature>
<organism evidence="2 3">
    <name type="scientific">Legionella sainthelensi</name>
    <dbReference type="NCBI Taxonomy" id="28087"/>
    <lineage>
        <taxon>Bacteria</taxon>
        <taxon>Pseudomonadati</taxon>
        <taxon>Pseudomonadota</taxon>
        <taxon>Gammaproteobacteria</taxon>
        <taxon>Legionellales</taxon>
        <taxon>Legionellaceae</taxon>
        <taxon>Legionella</taxon>
    </lineage>
</organism>